<evidence type="ECO:0000256" key="2">
    <source>
        <dbReference type="ARBA" id="ARBA00004395"/>
    </source>
</evidence>
<evidence type="ECO:0000313" key="9">
    <source>
        <dbReference type="EMBL" id="RYR10582.1"/>
    </source>
</evidence>
<keyword evidence="6" id="KW-0175">Coiled coil</keyword>
<dbReference type="SMART" id="SM00516">
    <property type="entry name" value="SEC14"/>
    <property type="match status" value="1"/>
</dbReference>
<feature type="coiled-coil region" evidence="6">
    <location>
        <begin position="412"/>
        <end position="446"/>
    </location>
</feature>
<evidence type="ECO:0000256" key="1">
    <source>
        <dbReference type="ARBA" id="ARBA00004202"/>
    </source>
</evidence>
<comment type="similarity">
    <text evidence="5">Belongs to the SFH family.</text>
</comment>
<protein>
    <recommendedName>
        <fullName evidence="8">CRAL-TRIO domain-containing protein</fullName>
    </recommendedName>
</protein>
<dbReference type="InterPro" id="IPR051026">
    <property type="entry name" value="PI/PC_transfer"/>
</dbReference>
<dbReference type="InterPro" id="IPR011074">
    <property type="entry name" value="CRAL/TRIO_N_dom"/>
</dbReference>
<dbReference type="SUPFAM" id="SSF52087">
    <property type="entry name" value="CRAL/TRIO domain"/>
    <property type="match status" value="1"/>
</dbReference>
<keyword evidence="3" id="KW-0653">Protein transport</keyword>
<dbReference type="GO" id="GO:0005886">
    <property type="term" value="C:plasma membrane"/>
    <property type="evidence" value="ECO:0007669"/>
    <property type="project" value="UniProtKB-SubCell"/>
</dbReference>
<reference evidence="9 10" key="1">
    <citation type="submission" date="2019-01" db="EMBL/GenBank/DDBJ databases">
        <title>Sequencing of cultivated peanut Arachis hypogaea provides insights into genome evolution and oil improvement.</title>
        <authorList>
            <person name="Chen X."/>
        </authorList>
    </citation>
    <scope>NUCLEOTIDE SEQUENCE [LARGE SCALE GENOMIC DNA]</scope>
    <source>
        <strain evidence="10">cv. Fuhuasheng</strain>
        <tissue evidence="9">Leaves</tissue>
    </source>
</reference>
<feature type="region of interest" description="Disordered" evidence="7">
    <location>
        <begin position="355"/>
        <end position="381"/>
    </location>
</feature>
<dbReference type="SMART" id="SM01100">
    <property type="entry name" value="CRAL_TRIO_N"/>
    <property type="match status" value="1"/>
</dbReference>
<sequence length="452" mass="51465">MSSVKGKEKEKDVEVVITTRGDTESLTTYSSSSGERAWLHSADGRTKCLHPPIETHWELPSSGAKKPSSSSSSFKSLFTFPLTKLRRTKSMQTVLEGPRDPKDAQIVESFRRMLFLEGLLPTKHNDYHTLLRFLRMRDFDMLKSKDVFLNYLKWHEEFGVDMLLKEFKYPEYTEVKKCYPHGYHGVDRHGRPVYIERLGMVDLNKLVQVTTFERFIKYHVSEQEKTLRIRYPACSMAAKRHIASTTSILDVNGVGMSNFSKPARYLFMEIQKIDSSYYPEFATWMALQTLHKLFIINAGSGFKMLWKAVKTFLDVRTVAKVQVLGSNYLSVLLEAIDIREIYHLNLQVISLREETDSKNDSNNGDVASEDSPSMPKKGDMGNQNDFGFNLAPLAESACAGSDSKYKLALQKINGLEAALGDTKNKIETLEEALEDAKMALKEFAQHIIQPKL</sequence>
<evidence type="ECO:0000256" key="4">
    <source>
        <dbReference type="ARBA" id="ARBA00023034"/>
    </source>
</evidence>
<feature type="domain" description="CRAL-TRIO" evidence="8">
    <location>
        <begin position="171"/>
        <end position="363"/>
    </location>
</feature>
<keyword evidence="10" id="KW-1185">Reference proteome</keyword>
<keyword evidence="3" id="KW-0813">Transport</keyword>
<dbReference type="Proteomes" id="UP000289738">
    <property type="component" value="Chromosome B05"/>
</dbReference>
<dbReference type="EMBL" id="SDMP01000015">
    <property type="protein sequence ID" value="RYR10582.1"/>
    <property type="molecule type" value="Genomic_DNA"/>
</dbReference>
<evidence type="ECO:0000313" key="10">
    <source>
        <dbReference type="Proteomes" id="UP000289738"/>
    </source>
</evidence>
<evidence type="ECO:0000256" key="3">
    <source>
        <dbReference type="ARBA" id="ARBA00022927"/>
    </source>
</evidence>
<dbReference type="PANTHER" id="PTHR45657">
    <property type="entry name" value="CRAL-TRIO DOMAIN-CONTAINING PROTEIN YKL091C-RELATED"/>
    <property type="match status" value="1"/>
</dbReference>
<proteinExistence type="inferred from homology"/>
<dbReference type="PROSITE" id="PS50191">
    <property type="entry name" value="CRAL_TRIO"/>
    <property type="match status" value="1"/>
</dbReference>
<dbReference type="GO" id="GO:0015031">
    <property type="term" value="P:protein transport"/>
    <property type="evidence" value="ECO:0007669"/>
    <property type="project" value="UniProtKB-KW"/>
</dbReference>
<organism evidence="9 10">
    <name type="scientific">Arachis hypogaea</name>
    <name type="common">Peanut</name>
    <dbReference type="NCBI Taxonomy" id="3818"/>
    <lineage>
        <taxon>Eukaryota</taxon>
        <taxon>Viridiplantae</taxon>
        <taxon>Streptophyta</taxon>
        <taxon>Embryophyta</taxon>
        <taxon>Tracheophyta</taxon>
        <taxon>Spermatophyta</taxon>
        <taxon>Magnoliopsida</taxon>
        <taxon>eudicotyledons</taxon>
        <taxon>Gunneridae</taxon>
        <taxon>Pentapetalae</taxon>
        <taxon>rosids</taxon>
        <taxon>fabids</taxon>
        <taxon>Fabales</taxon>
        <taxon>Fabaceae</taxon>
        <taxon>Papilionoideae</taxon>
        <taxon>50 kb inversion clade</taxon>
        <taxon>dalbergioids sensu lato</taxon>
        <taxon>Dalbergieae</taxon>
        <taxon>Pterocarpus clade</taxon>
        <taxon>Arachis</taxon>
    </lineage>
</organism>
<dbReference type="InterPro" id="IPR001251">
    <property type="entry name" value="CRAL-TRIO_dom"/>
</dbReference>
<comment type="caution">
    <text evidence="9">The sequence shown here is derived from an EMBL/GenBank/DDBJ whole genome shotgun (WGS) entry which is preliminary data.</text>
</comment>
<dbReference type="PANTHER" id="PTHR45657:SF50">
    <property type="entry name" value="PHOSPHATIDYLINOSITOL_PHOSPHATIDYLCHOLINE TRANSFER PROTEIN SFH11"/>
    <property type="match status" value="1"/>
</dbReference>
<dbReference type="Pfam" id="PF00650">
    <property type="entry name" value="CRAL_TRIO"/>
    <property type="match status" value="1"/>
</dbReference>
<dbReference type="GO" id="GO:0000139">
    <property type="term" value="C:Golgi membrane"/>
    <property type="evidence" value="ECO:0007669"/>
    <property type="project" value="UniProtKB-SubCell"/>
</dbReference>
<accession>A0A444Z8T2</accession>
<dbReference type="SUPFAM" id="SSF46938">
    <property type="entry name" value="CRAL/TRIO N-terminal domain"/>
    <property type="match status" value="1"/>
</dbReference>
<keyword evidence="4" id="KW-0333">Golgi apparatus</keyword>
<dbReference type="CDD" id="cd00170">
    <property type="entry name" value="SEC14"/>
    <property type="match status" value="1"/>
</dbReference>
<dbReference type="STRING" id="3818.A0A444Z8T2"/>
<dbReference type="AlphaFoldDB" id="A0A444Z8T2"/>
<dbReference type="Gene3D" id="3.40.525.10">
    <property type="entry name" value="CRAL-TRIO lipid binding domain"/>
    <property type="match status" value="1"/>
</dbReference>
<evidence type="ECO:0000256" key="6">
    <source>
        <dbReference type="SAM" id="Coils"/>
    </source>
</evidence>
<gene>
    <name evidence="9" type="ORF">Ahy_B05g079017</name>
</gene>
<comment type="subcellular location">
    <subcellularLocation>
        <location evidence="1">Cell membrane</location>
        <topology evidence="1">Peripheral membrane protein</topology>
    </subcellularLocation>
    <subcellularLocation>
        <location evidence="2">Golgi apparatus membrane</location>
        <topology evidence="2">Peripheral membrane protein</topology>
    </subcellularLocation>
</comment>
<dbReference type="InterPro" id="IPR036273">
    <property type="entry name" value="CRAL/TRIO_N_dom_sf"/>
</dbReference>
<dbReference type="Gene3D" id="1.10.8.20">
    <property type="entry name" value="N-terminal domain of phosphatidylinositol transfer protein sec14p"/>
    <property type="match status" value="1"/>
</dbReference>
<evidence type="ECO:0000259" key="8">
    <source>
        <dbReference type="PROSITE" id="PS50191"/>
    </source>
</evidence>
<evidence type="ECO:0000256" key="7">
    <source>
        <dbReference type="SAM" id="MobiDB-lite"/>
    </source>
</evidence>
<name>A0A444Z8T2_ARAHY</name>
<evidence type="ECO:0000256" key="5">
    <source>
        <dbReference type="ARBA" id="ARBA00038020"/>
    </source>
</evidence>
<dbReference type="InterPro" id="IPR036865">
    <property type="entry name" value="CRAL-TRIO_dom_sf"/>
</dbReference>